<sequence>MGSSQKTNKRSIAADAPANKKAKGSKGEVIKRDVSSESESSSEDSDSSSEDELDLSSSEDELDNQEEETEQPSNTDATESDTETADADGKKKETSKEQHAEQKRVLQERKLQRRSGTEIQHIKSLWERVRVKNPPVPKEIRDKLCDEIWKHSKDVLKDLVMKHDASRVVQTLVKFSSKERRNAIVESLKSNYYELATSSYGKYLLVKLLHYGSKESKELILGELHGKLRKLMRHKEGAYVVEDLFTLYSTAAQKKQMIREFWGSEYAVFKDSGKGQTIVEVCAESADKRQVISRNLFGTIKASVEKGSTGFQILHAAMREYVQIINADETREFIDLLHEQFAELIHTPEGCDVACTLIAKATAKERRLIVRSLKEHIIKLLKNEHGNIVAITLFLTVDDTVSLAKSFGNDVNEQFIGIVIDKYSRRPFLYLLNGLDPRYFSPSIIKDLNRYIELSKETSKKSLELRRTELLEKFSPVFYKNITENSSVILQENVGSQFISEVLMNTDLKDEEKRAEMIDAILEVIKSDDGALMEKPFTVRLLRSLIQGGKWDNTEKKLVKLEIPALGESFSTKFYETVIGGDSEKLAQWIENSNTSFIIVALYESFGDKKNKFFKDLKAVKKTVKESAKDTENKGAQLLLKLTAK</sequence>
<protein>
    <recommendedName>
        <fullName evidence="5">PUM-HD domain-containing protein</fullName>
    </recommendedName>
</protein>
<dbReference type="SUPFAM" id="SSF48371">
    <property type="entry name" value="ARM repeat"/>
    <property type="match status" value="1"/>
</dbReference>
<keyword evidence="2" id="KW-0694">RNA-binding</keyword>
<dbReference type="Pfam" id="PF08144">
    <property type="entry name" value="CPL"/>
    <property type="match status" value="1"/>
</dbReference>
<dbReference type="InterPro" id="IPR001313">
    <property type="entry name" value="Pumilio_RNA-bd_rpt"/>
</dbReference>
<dbReference type="PROSITE" id="PS50302">
    <property type="entry name" value="PUM"/>
    <property type="match status" value="2"/>
</dbReference>
<evidence type="ECO:0000256" key="3">
    <source>
        <dbReference type="PROSITE-ProRule" id="PRU00317"/>
    </source>
</evidence>
<feature type="compositionally biased region" description="Basic and acidic residues" evidence="4">
    <location>
        <begin position="25"/>
        <end position="35"/>
    </location>
</feature>
<dbReference type="Gene3D" id="1.25.10.10">
    <property type="entry name" value="Leucine-rich Repeat Variant"/>
    <property type="match status" value="1"/>
</dbReference>
<dbReference type="InterPro" id="IPR040059">
    <property type="entry name" value="PUM3"/>
</dbReference>
<dbReference type="GO" id="GO:0003729">
    <property type="term" value="F:mRNA binding"/>
    <property type="evidence" value="ECO:0007669"/>
    <property type="project" value="UniProtKB-ARBA"/>
</dbReference>
<feature type="repeat" description="Pumilio" evidence="3">
    <location>
        <begin position="223"/>
        <end position="259"/>
    </location>
</feature>
<feature type="region of interest" description="Disordered" evidence="4">
    <location>
        <begin position="1"/>
        <end position="117"/>
    </location>
</feature>
<dbReference type="AlphaFoldDB" id="A0A9P8PYJ9"/>
<evidence type="ECO:0000256" key="4">
    <source>
        <dbReference type="SAM" id="MobiDB-lite"/>
    </source>
</evidence>
<feature type="compositionally biased region" description="Acidic residues" evidence="4">
    <location>
        <begin position="40"/>
        <end position="70"/>
    </location>
</feature>
<dbReference type="GO" id="GO:0006417">
    <property type="term" value="P:regulation of translation"/>
    <property type="evidence" value="ECO:0007669"/>
    <property type="project" value="TreeGrafter"/>
</dbReference>
<dbReference type="EMBL" id="JAEUBG010004654">
    <property type="protein sequence ID" value="KAH3680848.1"/>
    <property type="molecule type" value="Genomic_DNA"/>
</dbReference>
<dbReference type="InterPro" id="IPR033133">
    <property type="entry name" value="PUM-HD"/>
</dbReference>
<dbReference type="PANTHER" id="PTHR13389:SF0">
    <property type="entry name" value="PUMILIO HOMOLOG 3"/>
    <property type="match status" value="1"/>
</dbReference>
<evidence type="ECO:0000256" key="2">
    <source>
        <dbReference type="ARBA" id="ARBA00022884"/>
    </source>
</evidence>
<comment type="caution">
    <text evidence="6">The sequence shown here is derived from an EMBL/GenBank/DDBJ whole genome shotgun (WGS) entry which is preliminary data.</text>
</comment>
<evidence type="ECO:0000313" key="7">
    <source>
        <dbReference type="Proteomes" id="UP000774326"/>
    </source>
</evidence>
<dbReference type="Proteomes" id="UP000774326">
    <property type="component" value="Unassembled WGS sequence"/>
</dbReference>
<organism evidence="6 7">
    <name type="scientific">Wickerhamomyces pijperi</name>
    <name type="common">Yeast</name>
    <name type="synonym">Pichia pijperi</name>
    <dbReference type="NCBI Taxonomy" id="599730"/>
    <lineage>
        <taxon>Eukaryota</taxon>
        <taxon>Fungi</taxon>
        <taxon>Dikarya</taxon>
        <taxon>Ascomycota</taxon>
        <taxon>Saccharomycotina</taxon>
        <taxon>Saccharomycetes</taxon>
        <taxon>Phaffomycetales</taxon>
        <taxon>Wickerhamomycetaceae</taxon>
        <taxon>Wickerhamomyces</taxon>
    </lineage>
</organism>
<keyword evidence="1" id="KW-0677">Repeat</keyword>
<gene>
    <name evidence="6" type="ORF">WICPIJ_008061</name>
</gene>
<dbReference type="InterPro" id="IPR012959">
    <property type="entry name" value="CPL_dom"/>
</dbReference>
<dbReference type="GO" id="GO:0010629">
    <property type="term" value="P:negative regulation of gene expression"/>
    <property type="evidence" value="ECO:0007669"/>
    <property type="project" value="UniProtKB-ARBA"/>
</dbReference>
<dbReference type="OrthoDB" id="497380at2759"/>
<dbReference type="SMART" id="SM00025">
    <property type="entry name" value="Pumilio"/>
    <property type="match status" value="6"/>
</dbReference>
<dbReference type="InterPro" id="IPR011989">
    <property type="entry name" value="ARM-like"/>
</dbReference>
<feature type="compositionally biased region" description="Basic and acidic residues" evidence="4">
    <location>
        <begin position="87"/>
        <end position="110"/>
    </location>
</feature>
<evidence type="ECO:0000259" key="5">
    <source>
        <dbReference type="PROSITE" id="PS50303"/>
    </source>
</evidence>
<accession>A0A9P8PYJ9</accession>
<reference evidence="6" key="1">
    <citation type="journal article" date="2021" name="Open Biol.">
        <title>Shared evolutionary footprints suggest mitochondrial oxidative damage underlies multiple complex I losses in fungi.</title>
        <authorList>
            <person name="Schikora-Tamarit M.A."/>
            <person name="Marcet-Houben M."/>
            <person name="Nosek J."/>
            <person name="Gabaldon T."/>
        </authorList>
    </citation>
    <scope>NUCLEOTIDE SEQUENCE</scope>
    <source>
        <strain evidence="6">CBS2887</strain>
    </source>
</reference>
<dbReference type="GO" id="GO:0005730">
    <property type="term" value="C:nucleolus"/>
    <property type="evidence" value="ECO:0007669"/>
    <property type="project" value="TreeGrafter"/>
</dbReference>
<name>A0A9P8PYJ9_WICPI</name>
<evidence type="ECO:0000256" key="1">
    <source>
        <dbReference type="ARBA" id="ARBA00022737"/>
    </source>
</evidence>
<reference evidence="6" key="2">
    <citation type="submission" date="2021-01" db="EMBL/GenBank/DDBJ databases">
        <authorList>
            <person name="Schikora-Tamarit M.A."/>
        </authorList>
    </citation>
    <scope>NUCLEOTIDE SEQUENCE</scope>
    <source>
        <strain evidence="6">CBS2887</strain>
    </source>
</reference>
<dbReference type="PROSITE" id="PS50303">
    <property type="entry name" value="PUM_HD"/>
    <property type="match status" value="1"/>
</dbReference>
<dbReference type="InterPro" id="IPR016024">
    <property type="entry name" value="ARM-type_fold"/>
</dbReference>
<proteinExistence type="predicted"/>
<evidence type="ECO:0000313" key="6">
    <source>
        <dbReference type="EMBL" id="KAH3680848.1"/>
    </source>
</evidence>
<feature type="repeat" description="Pumilio" evidence="3">
    <location>
        <begin position="187"/>
        <end position="222"/>
    </location>
</feature>
<keyword evidence="7" id="KW-1185">Reference proteome</keyword>
<dbReference type="PANTHER" id="PTHR13389">
    <property type="entry name" value="PUMILIO HOMOLOG 3"/>
    <property type="match status" value="1"/>
</dbReference>
<feature type="domain" description="PUM-HD" evidence="5">
    <location>
        <begin position="121"/>
        <end position="549"/>
    </location>
</feature>